<feature type="transmembrane region" description="Helical" evidence="24">
    <location>
        <begin position="59"/>
        <end position="78"/>
    </location>
</feature>
<evidence type="ECO:0000256" key="3">
    <source>
        <dbReference type="ARBA" id="ARBA00005119"/>
    </source>
</evidence>
<evidence type="ECO:0000256" key="22">
    <source>
        <dbReference type="ARBA" id="ARBA00032743"/>
    </source>
</evidence>
<comment type="caution">
    <text evidence="25">The sequence shown here is derived from an EMBL/GenBank/DDBJ whole genome shotgun (WGS) entry which is preliminary data.</text>
</comment>
<organism evidence="25 26">
    <name type="scientific">Candidatus Scalindua arabica</name>
    <dbReference type="NCBI Taxonomy" id="1127984"/>
    <lineage>
        <taxon>Bacteria</taxon>
        <taxon>Pseudomonadati</taxon>
        <taxon>Planctomycetota</taxon>
        <taxon>Candidatus Brocadiia</taxon>
        <taxon>Candidatus Brocadiales</taxon>
        <taxon>Candidatus Scalinduaceae</taxon>
        <taxon>Candidatus Scalindua</taxon>
    </lineage>
</organism>
<comment type="subcellular location">
    <subcellularLocation>
        <location evidence="2">Cell membrane</location>
        <topology evidence="2">Multi-pass membrane protein</topology>
    </subcellularLocation>
</comment>
<evidence type="ECO:0000313" key="26">
    <source>
        <dbReference type="Proteomes" id="UP000722750"/>
    </source>
</evidence>
<feature type="transmembrane region" description="Helical" evidence="24">
    <location>
        <begin position="84"/>
        <end position="102"/>
    </location>
</feature>
<feature type="transmembrane region" description="Helical" evidence="24">
    <location>
        <begin position="143"/>
        <end position="164"/>
    </location>
</feature>
<evidence type="ECO:0000256" key="24">
    <source>
        <dbReference type="SAM" id="Phobius"/>
    </source>
</evidence>
<evidence type="ECO:0000256" key="23">
    <source>
        <dbReference type="ARBA" id="ARBA00033406"/>
    </source>
</evidence>
<evidence type="ECO:0000256" key="19">
    <source>
        <dbReference type="ARBA" id="ARBA00031825"/>
    </source>
</evidence>
<evidence type="ECO:0000256" key="11">
    <source>
        <dbReference type="ARBA" id="ARBA00022692"/>
    </source>
</evidence>
<evidence type="ECO:0000256" key="1">
    <source>
        <dbReference type="ARBA" id="ARBA00001698"/>
    </source>
</evidence>
<proteinExistence type="inferred from homology"/>
<gene>
    <name evidence="25" type="ORF">MAG551_02107</name>
</gene>
<keyword evidence="12 25" id="KW-0548">Nucleotidyltransferase</keyword>
<feature type="transmembrane region" description="Helical" evidence="24">
    <location>
        <begin position="114"/>
        <end position="137"/>
    </location>
</feature>
<evidence type="ECO:0000256" key="9">
    <source>
        <dbReference type="ARBA" id="ARBA00022516"/>
    </source>
</evidence>
<evidence type="ECO:0000256" key="13">
    <source>
        <dbReference type="ARBA" id="ARBA00022989"/>
    </source>
</evidence>
<feature type="transmembrane region" description="Helical" evidence="24">
    <location>
        <begin position="208"/>
        <end position="230"/>
    </location>
</feature>
<keyword evidence="10" id="KW-0808">Transferase</keyword>
<feature type="transmembrane region" description="Helical" evidence="24">
    <location>
        <begin position="32"/>
        <end position="52"/>
    </location>
</feature>
<keyword evidence="13 24" id="KW-1133">Transmembrane helix</keyword>
<dbReference type="GO" id="GO:0016024">
    <property type="term" value="P:CDP-diacylglycerol biosynthetic process"/>
    <property type="evidence" value="ECO:0007669"/>
    <property type="project" value="TreeGrafter"/>
</dbReference>
<evidence type="ECO:0000313" key="25">
    <source>
        <dbReference type="EMBL" id="MBS1259041.1"/>
    </source>
</evidence>
<comment type="similarity">
    <text evidence="5">Belongs to the CDS family.</text>
</comment>
<feature type="transmembrane region" description="Helical" evidence="24">
    <location>
        <begin position="250"/>
        <end position="274"/>
    </location>
</feature>
<dbReference type="EC" id="2.7.7.41" evidence="6"/>
<evidence type="ECO:0000256" key="10">
    <source>
        <dbReference type="ARBA" id="ARBA00022679"/>
    </source>
</evidence>
<evidence type="ECO:0000256" key="21">
    <source>
        <dbReference type="ARBA" id="ARBA00032396"/>
    </source>
</evidence>
<dbReference type="EMBL" id="JAANXD010000078">
    <property type="protein sequence ID" value="MBS1259041.1"/>
    <property type="molecule type" value="Genomic_DNA"/>
</dbReference>
<accession>A0A941W513</accession>
<evidence type="ECO:0000256" key="6">
    <source>
        <dbReference type="ARBA" id="ARBA00012487"/>
    </source>
</evidence>
<dbReference type="AlphaFoldDB" id="A0A941W513"/>
<dbReference type="PANTHER" id="PTHR46382">
    <property type="entry name" value="PHOSPHATIDATE CYTIDYLYLTRANSFERASE"/>
    <property type="match status" value="1"/>
</dbReference>
<keyword evidence="11 24" id="KW-0812">Transmembrane</keyword>
<sequence>MSVLKTRIILGAAMLLGFCGIVLFDYNFNSDLGLGLVGLIASGLCLFEFYNIVEKNGFAPFKASGIVGGVFVFLGLWYSIYQEGFKPMCACIFFPIIFWLFCTQALKRGVDDTIKNISVTVFGIIYICFFLSFIMPIRHMSNGLSVVLIVLLVTKGGDIGGYLFGRRFGRHKLTPFSPNKTIEGALFALFSSLMIAIGLNVIPGMKILPFYIIVPFGLLVGASGICGDLIESIIKRDMEVKDASSAIPAFGGLLDILDSLLISIPVAYYFLVIIGY</sequence>
<dbReference type="Pfam" id="PF01148">
    <property type="entry name" value="CTP_transf_1"/>
    <property type="match status" value="1"/>
</dbReference>
<comment type="pathway">
    <text evidence="3">Phospholipid metabolism; CDP-diacylglycerol biosynthesis; CDP-diacylglycerol from sn-glycerol 3-phosphate: step 3/3.</text>
</comment>
<evidence type="ECO:0000256" key="2">
    <source>
        <dbReference type="ARBA" id="ARBA00004651"/>
    </source>
</evidence>
<comment type="catalytic activity">
    <reaction evidence="1">
        <text>a 1,2-diacyl-sn-glycero-3-phosphate + CTP + H(+) = a CDP-1,2-diacyl-sn-glycerol + diphosphate</text>
        <dbReference type="Rhea" id="RHEA:16229"/>
        <dbReference type="ChEBI" id="CHEBI:15378"/>
        <dbReference type="ChEBI" id="CHEBI:33019"/>
        <dbReference type="ChEBI" id="CHEBI:37563"/>
        <dbReference type="ChEBI" id="CHEBI:58332"/>
        <dbReference type="ChEBI" id="CHEBI:58608"/>
        <dbReference type="EC" id="2.7.7.41"/>
    </reaction>
</comment>
<name>A0A941W513_9BACT</name>
<dbReference type="PANTHER" id="PTHR46382:SF1">
    <property type="entry name" value="PHOSPHATIDATE CYTIDYLYLTRANSFERASE"/>
    <property type="match status" value="1"/>
</dbReference>
<evidence type="ECO:0000256" key="7">
    <source>
        <dbReference type="ARBA" id="ARBA00019373"/>
    </source>
</evidence>
<dbReference type="Proteomes" id="UP000722750">
    <property type="component" value="Unassembled WGS sequence"/>
</dbReference>
<comment type="pathway">
    <text evidence="4">Lipid metabolism.</text>
</comment>
<evidence type="ECO:0000256" key="20">
    <source>
        <dbReference type="ARBA" id="ARBA00032253"/>
    </source>
</evidence>
<dbReference type="GO" id="GO:0005886">
    <property type="term" value="C:plasma membrane"/>
    <property type="evidence" value="ECO:0007669"/>
    <property type="project" value="UniProtKB-SubCell"/>
</dbReference>
<dbReference type="GO" id="GO:0004605">
    <property type="term" value="F:phosphatidate cytidylyltransferase activity"/>
    <property type="evidence" value="ECO:0007669"/>
    <property type="project" value="UniProtKB-EC"/>
</dbReference>
<keyword evidence="15 24" id="KW-0472">Membrane</keyword>
<protein>
    <recommendedName>
        <fullName evidence="7">Phosphatidate cytidylyltransferase</fullName>
        <ecNumber evidence="6">2.7.7.41</ecNumber>
    </recommendedName>
    <alternativeName>
        <fullName evidence="20">CDP-DAG synthase</fullName>
    </alternativeName>
    <alternativeName>
        <fullName evidence="22">CDP-DG synthase</fullName>
    </alternativeName>
    <alternativeName>
        <fullName evidence="18">CDP-diacylglycerol synthase</fullName>
    </alternativeName>
    <alternativeName>
        <fullName evidence="21">CDP-diglyceride pyrophosphorylase</fullName>
    </alternativeName>
    <alternativeName>
        <fullName evidence="23">CDP-diglyceride synthase</fullName>
    </alternativeName>
    <alternativeName>
        <fullName evidence="19">CTP:phosphatidate cytidylyltransferase</fullName>
    </alternativeName>
</protein>
<feature type="transmembrane region" description="Helical" evidence="24">
    <location>
        <begin position="185"/>
        <end position="202"/>
    </location>
</feature>
<evidence type="ECO:0000256" key="18">
    <source>
        <dbReference type="ARBA" id="ARBA00029893"/>
    </source>
</evidence>
<evidence type="ECO:0000256" key="8">
    <source>
        <dbReference type="ARBA" id="ARBA00022475"/>
    </source>
</evidence>
<keyword evidence="16" id="KW-0594">Phospholipid biosynthesis</keyword>
<evidence type="ECO:0000256" key="17">
    <source>
        <dbReference type="ARBA" id="ARBA00023264"/>
    </source>
</evidence>
<evidence type="ECO:0000256" key="16">
    <source>
        <dbReference type="ARBA" id="ARBA00023209"/>
    </source>
</evidence>
<reference evidence="25" key="1">
    <citation type="journal article" date="2021" name="ISME J.">
        <title>Fine-scale metabolic discontinuity in a stratified prokaryote microbiome of a Red Sea deep halocline.</title>
        <authorList>
            <person name="Michoud G."/>
            <person name="Ngugi D.K."/>
            <person name="Barozzi A."/>
            <person name="Merlino G."/>
            <person name="Calleja M.L."/>
            <person name="Delgado-Huertas A."/>
            <person name="Moran X.A.G."/>
            <person name="Daffonchio D."/>
        </authorList>
    </citation>
    <scope>NUCLEOTIDE SEQUENCE</scope>
    <source>
        <strain evidence="25">SuakinDeep_MAG55_1</strain>
    </source>
</reference>
<keyword evidence="8" id="KW-1003">Cell membrane</keyword>
<keyword evidence="17" id="KW-1208">Phospholipid metabolism</keyword>
<keyword evidence="14" id="KW-0443">Lipid metabolism</keyword>
<evidence type="ECO:0000256" key="14">
    <source>
        <dbReference type="ARBA" id="ARBA00023098"/>
    </source>
</evidence>
<evidence type="ECO:0000256" key="5">
    <source>
        <dbReference type="ARBA" id="ARBA00010185"/>
    </source>
</evidence>
<evidence type="ECO:0000256" key="12">
    <source>
        <dbReference type="ARBA" id="ARBA00022695"/>
    </source>
</evidence>
<feature type="transmembrane region" description="Helical" evidence="24">
    <location>
        <begin position="7"/>
        <end position="26"/>
    </location>
</feature>
<evidence type="ECO:0000256" key="4">
    <source>
        <dbReference type="ARBA" id="ARBA00005189"/>
    </source>
</evidence>
<evidence type="ECO:0000256" key="15">
    <source>
        <dbReference type="ARBA" id="ARBA00023136"/>
    </source>
</evidence>
<keyword evidence="9" id="KW-0444">Lipid biosynthesis</keyword>